<evidence type="ECO:0000256" key="7">
    <source>
        <dbReference type="ARBA" id="ARBA00023157"/>
    </source>
</evidence>
<evidence type="ECO:0000256" key="10">
    <source>
        <dbReference type="ARBA" id="ARBA00023224"/>
    </source>
</evidence>
<evidence type="ECO:0000259" key="14">
    <source>
        <dbReference type="PROSITE" id="PS50262"/>
    </source>
</evidence>
<dbReference type="PRINTS" id="PR00237">
    <property type="entry name" value="GPCRRHODOPSN"/>
</dbReference>
<comment type="subcellular location">
    <subcellularLocation>
        <location evidence="1">Cell membrane</location>
        <topology evidence="1">Multi-pass membrane protein</topology>
    </subcellularLocation>
</comment>
<dbReference type="EMBL" id="KP733823">
    <property type="protein sequence ID" value="ALH06531.1"/>
    <property type="molecule type" value="mRNA"/>
</dbReference>
<sequence>MSLKGILNKSEAAANVALCYDAVNSSCVKFTYPLAIRVPLYVFLMTTVALTVVGNLLVIITVLHFKQLHTPTNYLILSLAVADLLVGSVVMPPSVVRVVESCWYWGELFCKVHTSTSMMCCAASIVNLTMISVDRYYAISQPLLYKTKITISVVFIMNSITWIISALFGFGVVFLEVNLLGIRDLYNSIVCKGSCIFLHSLLSSTLSSLLSFYLPGIIMACIYLKIFVLAQEQLKSIHTINTNVSGRPSMTKTERKATKTLAIIMGVFISSWIPFFLVFTINPYFGYGSPKILLEILGWVGYLNSTVNPFVYAYFYRWFRQAFRIIMSGKIFRQHSSRTILISN</sequence>
<dbReference type="InterPro" id="IPR000276">
    <property type="entry name" value="GPCR_Rhodpsn"/>
</dbReference>
<keyword evidence="7" id="KW-1015">Disulfide bond</keyword>
<gene>
    <name evidence="15" type="primary">TAAR</name>
</gene>
<accession>A0A3S6CKD4</accession>
<dbReference type="PANTHER" id="PTHR24249">
    <property type="entry name" value="HISTAMINE RECEPTOR-RELATED G-PROTEIN COUPLED RECEPTOR"/>
    <property type="match status" value="1"/>
</dbReference>
<evidence type="ECO:0000256" key="12">
    <source>
        <dbReference type="RuleBase" id="RU000688"/>
    </source>
</evidence>
<feature type="domain" description="G-protein coupled receptors family 1 profile" evidence="14">
    <location>
        <begin position="54"/>
        <end position="312"/>
    </location>
</feature>
<keyword evidence="10 12" id="KW-0807">Transducer</keyword>
<dbReference type="PRINTS" id="PR01830">
    <property type="entry name" value="TRACEAMINER"/>
</dbReference>
<keyword evidence="6 13" id="KW-0472">Membrane</keyword>
<dbReference type="GO" id="GO:0001594">
    <property type="term" value="F:trace-amine receptor activity"/>
    <property type="evidence" value="ECO:0007669"/>
    <property type="project" value="InterPro"/>
</dbReference>
<dbReference type="Pfam" id="PF00001">
    <property type="entry name" value="7tm_1"/>
    <property type="match status" value="1"/>
</dbReference>
<dbReference type="PANTHER" id="PTHR24249:SF415">
    <property type="entry name" value="TRACE AMINE-ASSOCIATED RECEPTOR 1"/>
    <property type="match status" value="1"/>
</dbReference>
<feature type="transmembrane region" description="Helical" evidence="13">
    <location>
        <begin position="75"/>
        <end position="96"/>
    </location>
</feature>
<dbReference type="PROSITE" id="PS50262">
    <property type="entry name" value="G_PROTEIN_RECEP_F1_2"/>
    <property type="match status" value="1"/>
</dbReference>
<evidence type="ECO:0000256" key="11">
    <source>
        <dbReference type="ARBA" id="ARBA00039439"/>
    </source>
</evidence>
<feature type="transmembrane region" description="Helical" evidence="13">
    <location>
        <begin position="116"/>
        <end position="137"/>
    </location>
</feature>
<dbReference type="PROSITE" id="PS00237">
    <property type="entry name" value="G_PROTEIN_RECEP_F1_1"/>
    <property type="match status" value="1"/>
</dbReference>
<name>A0A3S6CKD4_COINA</name>
<feature type="transmembrane region" description="Helical" evidence="13">
    <location>
        <begin position="210"/>
        <end position="230"/>
    </location>
</feature>
<evidence type="ECO:0000256" key="9">
    <source>
        <dbReference type="ARBA" id="ARBA00023180"/>
    </source>
</evidence>
<keyword evidence="3 12" id="KW-0812">Transmembrane</keyword>
<dbReference type="GO" id="GO:0005886">
    <property type="term" value="C:plasma membrane"/>
    <property type="evidence" value="ECO:0007669"/>
    <property type="project" value="UniProtKB-SubCell"/>
</dbReference>
<keyword evidence="9" id="KW-0325">Glycoprotein</keyword>
<proteinExistence type="evidence at transcript level"/>
<feature type="transmembrane region" description="Helical" evidence="13">
    <location>
        <begin position="296"/>
        <end position="315"/>
    </location>
</feature>
<keyword evidence="2" id="KW-1003">Cell membrane</keyword>
<feature type="transmembrane region" description="Helical" evidence="13">
    <location>
        <begin position="40"/>
        <end position="63"/>
    </location>
</feature>
<evidence type="ECO:0000256" key="3">
    <source>
        <dbReference type="ARBA" id="ARBA00022692"/>
    </source>
</evidence>
<evidence type="ECO:0000256" key="1">
    <source>
        <dbReference type="ARBA" id="ARBA00004651"/>
    </source>
</evidence>
<feature type="transmembrane region" description="Helical" evidence="13">
    <location>
        <begin position="260"/>
        <end position="284"/>
    </location>
</feature>
<reference evidence="15" key="1">
    <citation type="submission" date="2015-02" db="EMBL/GenBank/DDBJ databases">
        <title>Putative olfactory genes identified within the migratory male Japanese Grenadier Anchovy Coilia nasus olfactory epithelium transcriptomes.</title>
        <authorList>
            <person name="Zhu G."/>
            <person name="Tang W."/>
        </authorList>
    </citation>
    <scope>NUCLEOTIDE SEQUENCE</scope>
</reference>
<dbReference type="SMART" id="SM01381">
    <property type="entry name" value="7TM_GPCR_Srsx"/>
    <property type="match status" value="1"/>
</dbReference>
<keyword evidence="8 12" id="KW-0675">Receptor</keyword>
<evidence type="ECO:0000256" key="4">
    <source>
        <dbReference type="ARBA" id="ARBA00022989"/>
    </source>
</evidence>
<evidence type="ECO:0000313" key="15">
    <source>
        <dbReference type="EMBL" id="ALH06531.1"/>
    </source>
</evidence>
<keyword evidence="5 12" id="KW-0297">G-protein coupled receptor</keyword>
<dbReference type="InterPro" id="IPR009132">
    <property type="entry name" value="TAAR_fam"/>
</dbReference>
<organism evidence="15">
    <name type="scientific">Coilia nasus</name>
    <name type="common">Japanese grenadier anchovy</name>
    <dbReference type="NCBI Taxonomy" id="365059"/>
    <lineage>
        <taxon>Eukaryota</taxon>
        <taxon>Metazoa</taxon>
        <taxon>Chordata</taxon>
        <taxon>Craniata</taxon>
        <taxon>Vertebrata</taxon>
        <taxon>Euteleostomi</taxon>
        <taxon>Actinopterygii</taxon>
        <taxon>Neopterygii</taxon>
        <taxon>Teleostei</taxon>
        <taxon>Clupei</taxon>
        <taxon>Clupeiformes</taxon>
        <taxon>Clupeoidei</taxon>
        <taxon>Engraulidae</taxon>
        <taxon>Coilinae</taxon>
        <taxon>Coilia</taxon>
    </lineage>
</organism>
<dbReference type="FunFam" id="1.20.1070.10:FF:000030">
    <property type="entry name" value="trace amine-associated receptor 1"/>
    <property type="match status" value="1"/>
</dbReference>
<keyword evidence="4 13" id="KW-1133">Transmembrane helix</keyword>
<evidence type="ECO:0000256" key="2">
    <source>
        <dbReference type="ARBA" id="ARBA00022475"/>
    </source>
</evidence>
<comment type="similarity">
    <text evidence="12">Belongs to the G-protein coupled receptor 1 family.</text>
</comment>
<evidence type="ECO:0000256" key="6">
    <source>
        <dbReference type="ARBA" id="ARBA00023136"/>
    </source>
</evidence>
<feature type="transmembrane region" description="Helical" evidence="13">
    <location>
        <begin position="149"/>
        <end position="175"/>
    </location>
</feature>
<dbReference type="SUPFAM" id="SSF81321">
    <property type="entry name" value="Family A G protein-coupled receptor-like"/>
    <property type="match status" value="1"/>
</dbReference>
<dbReference type="InterPro" id="IPR017452">
    <property type="entry name" value="GPCR_Rhodpsn_7TM"/>
</dbReference>
<dbReference type="InterPro" id="IPR050569">
    <property type="entry name" value="TAAR"/>
</dbReference>
<evidence type="ECO:0000256" key="5">
    <source>
        <dbReference type="ARBA" id="ARBA00023040"/>
    </source>
</evidence>
<protein>
    <recommendedName>
        <fullName evidence="11">Trace amine-associated receptor 1</fullName>
    </recommendedName>
</protein>
<dbReference type="AlphaFoldDB" id="A0A3S6CKD4"/>
<evidence type="ECO:0000256" key="8">
    <source>
        <dbReference type="ARBA" id="ARBA00023170"/>
    </source>
</evidence>
<evidence type="ECO:0000256" key="13">
    <source>
        <dbReference type="SAM" id="Phobius"/>
    </source>
</evidence>
<dbReference type="Gene3D" id="1.20.1070.10">
    <property type="entry name" value="Rhodopsin 7-helix transmembrane proteins"/>
    <property type="match status" value="1"/>
</dbReference>